<dbReference type="CDD" id="cd20251">
    <property type="entry name" value="Complex1_LYR_SF"/>
    <property type="match status" value="1"/>
</dbReference>
<protein>
    <recommendedName>
        <fullName evidence="2">Complex 1 LYR protein domain-containing protein</fullName>
    </recommendedName>
</protein>
<dbReference type="EMBL" id="JWZX01001549">
    <property type="protein sequence ID" value="KOO33314.1"/>
    <property type="molecule type" value="Genomic_DNA"/>
</dbReference>
<name>A0A0M0K3D1_9EUKA</name>
<dbReference type="Pfam" id="PF05347">
    <property type="entry name" value="Complex1_LYR"/>
    <property type="match status" value="1"/>
</dbReference>
<evidence type="ECO:0000313" key="3">
    <source>
        <dbReference type="EMBL" id="KOO33314.1"/>
    </source>
</evidence>
<evidence type="ECO:0000256" key="1">
    <source>
        <dbReference type="SAM" id="MobiDB-lite"/>
    </source>
</evidence>
<sequence length="93" mass="10872">MAGRAEALSLFRRIMRTAQRWPSIKKEAVKTEIRDEFRRNMGEANPQKMAKMLDEARSGLQSLRQQCGMSSESSDINYMYDDALQRRYKPPSR</sequence>
<reference evidence="4" key="1">
    <citation type="journal article" date="2015" name="PLoS Genet.">
        <title>Genome Sequence and Transcriptome Analyses of Chrysochromulina tobin: Metabolic Tools for Enhanced Algal Fitness in the Prominent Order Prymnesiales (Haptophyceae).</title>
        <authorList>
            <person name="Hovde B.T."/>
            <person name="Deodato C.R."/>
            <person name="Hunsperger H.M."/>
            <person name="Ryken S.A."/>
            <person name="Yost W."/>
            <person name="Jha R.K."/>
            <person name="Patterson J."/>
            <person name="Monnat R.J. Jr."/>
            <person name="Barlow S.B."/>
            <person name="Starkenburg S.R."/>
            <person name="Cattolico R.A."/>
        </authorList>
    </citation>
    <scope>NUCLEOTIDE SEQUENCE</scope>
    <source>
        <strain evidence="4">CCMP291</strain>
    </source>
</reference>
<organism evidence="3 4">
    <name type="scientific">Chrysochromulina tobinii</name>
    <dbReference type="NCBI Taxonomy" id="1460289"/>
    <lineage>
        <taxon>Eukaryota</taxon>
        <taxon>Haptista</taxon>
        <taxon>Haptophyta</taxon>
        <taxon>Prymnesiophyceae</taxon>
        <taxon>Prymnesiales</taxon>
        <taxon>Chrysochromulinaceae</taxon>
        <taxon>Chrysochromulina</taxon>
    </lineage>
</organism>
<comment type="caution">
    <text evidence="3">The sequence shown here is derived from an EMBL/GenBank/DDBJ whole genome shotgun (WGS) entry which is preliminary data.</text>
</comment>
<feature type="compositionally biased region" description="Polar residues" evidence="1">
    <location>
        <begin position="59"/>
        <end position="76"/>
    </location>
</feature>
<feature type="region of interest" description="Disordered" evidence="1">
    <location>
        <begin position="58"/>
        <end position="93"/>
    </location>
</feature>
<feature type="domain" description="Complex 1 LYR protein" evidence="2">
    <location>
        <begin position="6"/>
        <end position="61"/>
    </location>
</feature>
<keyword evidence="4" id="KW-1185">Reference proteome</keyword>
<evidence type="ECO:0000313" key="4">
    <source>
        <dbReference type="Proteomes" id="UP000037460"/>
    </source>
</evidence>
<dbReference type="InterPro" id="IPR008011">
    <property type="entry name" value="Complex1_LYR_dom"/>
</dbReference>
<accession>A0A0M0K3D1</accession>
<evidence type="ECO:0000259" key="2">
    <source>
        <dbReference type="Pfam" id="PF05347"/>
    </source>
</evidence>
<dbReference type="AlphaFoldDB" id="A0A0M0K3D1"/>
<dbReference type="OrthoDB" id="275715at2759"/>
<proteinExistence type="predicted"/>
<gene>
    <name evidence="3" type="ORF">Ctob_005189</name>
</gene>
<dbReference type="Proteomes" id="UP000037460">
    <property type="component" value="Unassembled WGS sequence"/>
</dbReference>